<name>A0A858NG45_9VIRU</name>
<accession>A0A858NG45</accession>
<evidence type="ECO:0000256" key="1">
    <source>
        <dbReference type="SAM" id="MobiDB-lite"/>
    </source>
</evidence>
<proteinExistence type="predicted"/>
<protein>
    <submittedName>
        <fullName evidence="2">Capsid protein</fullName>
    </submittedName>
</protein>
<dbReference type="EMBL" id="MT309886">
    <property type="protein sequence ID" value="QJB18685.1"/>
    <property type="molecule type" value="Genomic_DNA"/>
</dbReference>
<feature type="region of interest" description="Disordered" evidence="1">
    <location>
        <begin position="1"/>
        <end position="37"/>
    </location>
</feature>
<evidence type="ECO:0000313" key="2">
    <source>
        <dbReference type="EMBL" id="QJB18685.1"/>
    </source>
</evidence>
<sequence length="292" mass="32638">MAYGSRSRRRTRRSFTRRRPVARRVRRGPYRKRTTRTRRMTSRRVLNLSSTKKQDNMIPYNTTSTGGNGAVGPYGLPYTQVGQFIWCATARDRIGSGDPNASSLRTSDVCYMRGLKEKILISTNTGLSWRWRRICFTVKNIVPPVGTPDSLEVSPNGWVRLIANQWATTYGIGMQGLVFRGASGLDWNDVFTAKTDNTRVSIMYDRTRIIKSGNGNGTMISPKLWHPMNKNLVYDNDESGDNETTSTKSTGGKPGMGDYYVMDFIAAGPGGTSATSDGITFSPEATLYWHEK</sequence>
<organism evidence="2">
    <name type="scientific">Genomoviridae sp</name>
    <dbReference type="NCBI Taxonomy" id="2202565"/>
    <lineage>
        <taxon>Viruses</taxon>
        <taxon>Monodnaviria</taxon>
        <taxon>Shotokuvirae</taxon>
        <taxon>Cressdnaviricota</taxon>
        <taxon>Repensiviricetes</taxon>
        <taxon>Geplafuvirales</taxon>
        <taxon>Genomoviridae</taxon>
    </lineage>
</organism>
<reference evidence="2" key="1">
    <citation type="submission" date="2020-04" db="EMBL/GenBank/DDBJ databases">
        <title>Genomes of microviruses in a sewage oxidation pond.</title>
        <authorList>
            <person name="Schreck J."/>
            <person name="Kraberger S."/>
            <person name="Scotch M."/>
            <person name="Halden R.U."/>
            <person name="Varsani A."/>
        </authorList>
    </citation>
    <scope>NUCLEOTIDE SEQUENCE</scope>
    <source>
        <strain evidence="2">6433_261</strain>
    </source>
</reference>